<organism evidence="1 2">
    <name type="scientific">Larinioides sclopetarius</name>
    <dbReference type="NCBI Taxonomy" id="280406"/>
    <lineage>
        <taxon>Eukaryota</taxon>
        <taxon>Metazoa</taxon>
        <taxon>Ecdysozoa</taxon>
        <taxon>Arthropoda</taxon>
        <taxon>Chelicerata</taxon>
        <taxon>Arachnida</taxon>
        <taxon>Araneae</taxon>
        <taxon>Araneomorphae</taxon>
        <taxon>Entelegynae</taxon>
        <taxon>Araneoidea</taxon>
        <taxon>Araneidae</taxon>
        <taxon>Larinioides</taxon>
    </lineage>
</organism>
<reference evidence="1 2" key="1">
    <citation type="submission" date="2024-04" db="EMBL/GenBank/DDBJ databases">
        <authorList>
            <person name="Rising A."/>
            <person name="Reimegard J."/>
            <person name="Sonavane S."/>
            <person name="Akerstrom W."/>
            <person name="Nylinder S."/>
            <person name="Hedman E."/>
            <person name="Kallberg Y."/>
        </authorList>
    </citation>
    <scope>NUCLEOTIDE SEQUENCE [LARGE SCALE GENOMIC DNA]</scope>
</reference>
<evidence type="ECO:0000313" key="2">
    <source>
        <dbReference type="Proteomes" id="UP001497382"/>
    </source>
</evidence>
<sequence>MSSISCYGRVVSIASLTNGHLMRMGMYYAANLKRTPLSLRCKFGS</sequence>
<keyword evidence="2" id="KW-1185">Reference proteome</keyword>
<dbReference type="Proteomes" id="UP001497382">
    <property type="component" value="Unassembled WGS sequence"/>
</dbReference>
<dbReference type="AlphaFoldDB" id="A0AAV1ZE89"/>
<dbReference type="EMBL" id="CAXIEN010000045">
    <property type="protein sequence ID" value="CAL1270042.1"/>
    <property type="molecule type" value="Genomic_DNA"/>
</dbReference>
<proteinExistence type="predicted"/>
<evidence type="ECO:0000313" key="1">
    <source>
        <dbReference type="EMBL" id="CAL1270042.1"/>
    </source>
</evidence>
<comment type="caution">
    <text evidence="1">The sequence shown here is derived from an EMBL/GenBank/DDBJ whole genome shotgun (WGS) entry which is preliminary data.</text>
</comment>
<gene>
    <name evidence="1" type="ORF">LARSCL_LOCUS5073</name>
</gene>
<accession>A0AAV1ZE89</accession>
<name>A0AAV1ZE89_9ARAC</name>
<protein>
    <submittedName>
        <fullName evidence="1">Uncharacterized protein</fullName>
    </submittedName>
</protein>